<keyword evidence="2" id="KW-1185">Reference proteome</keyword>
<gene>
    <name evidence="1" type="ORF">EIN_415060</name>
</gene>
<sequence>MFNLSNIQKEIYPYNYFNKINIENNIGTKLEADKNEIKPWTEEQFELFNENIDKIENCRIDEFHLDMKAYYVFYCNQDVRILKQDNLKEYGGKVREFIQGAIYGGRCMTRDNKKWHIT</sequence>
<proteinExistence type="predicted"/>
<dbReference type="VEuPathDB" id="AmoebaDB:EIN_415060"/>
<evidence type="ECO:0000313" key="2">
    <source>
        <dbReference type="Proteomes" id="UP000014680"/>
    </source>
</evidence>
<dbReference type="RefSeq" id="XP_004253842.1">
    <property type="nucleotide sequence ID" value="XM_004253794.1"/>
</dbReference>
<dbReference type="GeneID" id="14886047"/>
<reference evidence="1 2" key="1">
    <citation type="submission" date="2012-10" db="EMBL/GenBank/DDBJ databases">
        <authorList>
            <person name="Zafar N."/>
            <person name="Inman J."/>
            <person name="Hall N."/>
            <person name="Lorenzi H."/>
            <person name="Caler E."/>
        </authorList>
    </citation>
    <scope>NUCLEOTIDE SEQUENCE [LARGE SCALE GENOMIC DNA]</scope>
    <source>
        <strain evidence="1 2">IP1</strain>
    </source>
</reference>
<dbReference type="PANTHER" id="PTHR48144">
    <property type="entry name" value="DNA-DIRECTED DNA POLYMERASE"/>
    <property type="match status" value="1"/>
</dbReference>
<name>L7FKV1_ENTIV</name>
<dbReference type="KEGG" id="eiv:EIN_415060"/>
<organism evidence="1 2">
    <name type="scientific">Entamoeba invadens IP1</name>
    <dbReference type="NCBI Taxonomy" id="370355"/>
    <lineage>
        <taxon>Eukaryota</taxon>
        <taxon>Amoebozoa</taxon>
        <taxon>Evosea</taxon>
        <taxon>Archamoebae</taxon>
        <taxon>Mastigamoebida</taxon>
        <taxon>Entamoebidae</taxon>
        <taxon>Entamoeba</taxon>
    </lineage>
</organism>
<dbReference type="PANTHER" id="PTHR48144:SF2">
    <property type="entry name" value="DNA-DIRECTED DNA POLYMERASE"/>
    <property type="match status" value="1"/>
</dbReference>
<accession>L7FKV1</accession>
<dbReference type="EMBL" id="KB206875">
    <property type="protein sequence ID" value="ELP87071.1"/>
    <property type="molecule type" value="Genomic_DNA"/>
</dbReference>
<evidence type="ECO:0000313" key="1">
    <source>
        <dbReference type="EMBL" id="ELP87071.1"/>
    </source>
</evidence>
<protein>
    <submittedName>
        <fullName evidence="1">Uncharacterized protein</fullName>
    </submittedName>
</protein>
<dbReference type="OrthoDB" id="414982at2759"/>
<dbReference type="Proteomes" id="UP000014680">
    <property type="component" value="Unassembled WGS sequence"/>
</dbReference>
<dbReference type="AlphaFoldDB" id="L7FKV1"/>